<dbReference type="AlphaFoldDB" id="A0A1W6B2U7"/>
<gene>
    <name evidence="1" type="ORF">B1H58_04765</name>
</gene>
<dbReference type="RefSeq" id="WP_085068220.1">
    <property type="nucleotide sequence ID" value="NZ_CP019706.1"/>
</dbReference>
<accession>A0A1W6B2U7</accession>
<name>A0A1W6B2U7_9GAMM</name>
<reference evidence="1 2" key="1">
    <citation type="submission" date="2017-02" db="EMBL/GenBank/DDBJ databases">
        <title>Complete genome sequence of the drought resistance-promoting endophyte Pantoea alhagi LTYR-11Z.</title>
        <authorList>
            <person name="Zhang L."/>
        </authorList>
    </citation>
    <scope>NUCLEOTIDE SEQUENCE [LARGE SCALE GENOMIC DNA]</scope>
    <source>
        <strain evidence="1 2">LTYR-11Z</strain>
    </source>
</reference>
<dbReference type="REBASE" id="197238">
    <property type="entry name" value="Pal11ZORF4770P"/>
</dbReference>
<dbReference type="KEGG" id="palh:B1H58_04765"/>
<evidence type="ECO:0000313" key="2">
    <source>
        <dbReference type="Proteomes" id="UP000192900"/>
    </source>
</evidence>
<keyword evidence="2" id="KW-1185">Reference proteome</keyword>
<organism evidence="1 2">
    <name type="scientific">Pantoea alhagi</name>
    <dbReference type="NCBI Taxonomy" id="1891675"/>
    <lineage>
        <taxon>Bacteria</taxon>
        <taxon>Pseudomonadati</taxon>
        <taxon>Pseudomonadota</taxon>
        <taxon>Gammaproteobacteria</taxon>
        <taxon>Enterobacterales</taxon>
        <taxon>Erwiniaceae</taxon>
        <taxon>Pantoea</taxon>
    </lineage>
</organism>
<dbReference type="Proteomes" id="UP000192900">
    <property type="component" value="Chromosome"/>
</dbReference>
<dbReference type="EMBL" id="CP019706">
    <property type="protein sequence ID" value="ARJ41386.1"/>
    <property type="molecule type" value="Genomic_DNA"/>
</dbReference>
<proteinExistence type="predicted"/>
<sequence length="240" mass="27428">MNIHSVDPRILALCERVTRKRAKTVIDHIIEHGFITTEDLQDTYGYDHPPRAVRDVREEGIPIETFKTVSNRTGRVIAAYRFDSPDNIKNGRIGGRKAFSKAFKDALITKYDSRDAITGAQIEPRYLQIDHRVPYEVAGDSQHDETNLDAYMLLDASSQRAKSFTCESCDNWIRIQNPSICMSCYWAFPEGYSHVAMNPVRQLNITWSGEEEVNAYEELKSKAEAEGLDIKTLLSRLLRK</sequence>
<evidence type="ECO:0008006" key="3">
    <source>
        <dbReference type="Google" id="ProtNLM"/>
    </source>
</evidence>
<protein>
    <recommendedName>
        <fullName evidence="3">HNH endonuclease</fullName>
    </recommendedName>
</protein>
<dbReference type="OrthoDB" id="7823637at2"/>
<evidence type="ECO:0000313" key="1">
    <source>
        <dbReference type="EMBL" id="ARJ41386.1"/>
    </source>
</evidence>